<organism evidence="1 2">
    <name type="scientific">Stegastes partitus</name>
    <name type="common">bicolor damselfish</name>
    <dbReference type="NCBI Taxonomy" id="144197"/>
    <lineage>
        <taxon>Eukaryota</taxon>
        <taxon>Metazoa</taxon>
        <taxon>Chordata</taxon>
        <taxon>Craniata</taxon>
        <taxon>Vertebrata</taxon>
        <taxon>Euteleostomi</taxon>
        <taxon>Actinopterygii</taxon>
        <taxon>Neopterygii</taxon>
        <taxon>Teleostei</taxon>
        <taxon>Neoteleostei</taxon>
        <taxon>Acanthomorphata</taxon>
        <taxon>Ovalentaria</taxon>
        <taxon>Pomacentridae</taxon>
        <taxon>Stegastes</taxon>
    </lineage>
</organism>
<reference evidence="2" key="1">
    <citation type="submission" date="2025-08" db="UniProtKB">
        <authorList>
            <consortium name="RefSeq"/>
        </authorList>
    </citation>
    <scope>IDENTIFICATION</scope>
</reference>
<dbReference type="GeneID" id="103375026"/>
<dbReference type="RefSeq" id="XP_008303436.1">
    <property type="nucleotide sequence ID" value="XM_008305214.1"/>
</dbReference>
<dbReference type="AlphaFoldDB" id="A0A9Y4NTU3"/>
<dbReference type="PANTHER" id="PTHR22796:SF6">
    <property type="entry name" value="INTERFERON-INDUCED VERY LARGE GTPASE 1-RELATED"/>
    <property type="match status" value="1"/>
</dbReference>
<dbReference type="Proteomes" id="UP000694891">
    <property type="component" value="Unplaced"/>
</dbReference>
<name>A0A9Y4NTU3_9TELE</name>
<keyword evidence="1" id="KW-1185">Reference proteome</keyword>
<evidence type="ECO:0000313" key="1">
    <source>
        <dbReference type="Proteomes" id="UP000694891"/>
    </source>
</evidence>
<proteinExistence type="predicted"/>
<dbReference type="PANTHER" id="PTHR22796">
    <property type="entry name" value="URG4-RELATED"/>
    <property type="match status" value="1"/>
</dbReference>
<gene>
    <name evidence="2" type="primary">LOC103375026</name>
</gene>
<sequence length="170" mass="19881">MKTLSLYKIKKSRHMPDEILIDQLCKCCWVKCPFCSAVCTNTIEDHSPDDHSVPFHRPSGINGWHSKGTVEMSINFCTTNVASNGSFYPHYDSETTFPYKQYRLAGPEYANWRITPDDSKLAYWKWFVCRFQKQLEDYYKKEFQGRGAIPSEWHSITKDQAIQSLDEMCE</sequence>
<evidence type="ECO:0000313" key="2">
    <source>
        <dbReference type="RefSeq" id="XP_008303436.1"/>
    </source>
</evidence>
<protein>
    <submittedName>
        <fullName evidence="2">Interferon-induced very large GTPase 1-like</fullName>
    </submittedName>
</protein>
<accession>A0A9Y4NTU3</accession>